<dbReference type="SMART" id="SM00066">
    <property type="entry name" value="GAL4"/>
    <property type="match status" value="1"/>
</dbReference>
<dbReference type="Proteomes" id="UP000076584">
    <property type="component" value="Unassembled WGS sequence"/>
</dbReference>
<dbReference type="PROSITE" id="PS50048">
    <property type="entry name" value="ZN2_CY6_FUNGAL_2"/>
    <property type="match status" value="1"/>
</dbReference>
<dbReference type="InterPro" id="IPR001138">
    <property type="entry name" value="Zn2Cys6_DnaBD"/>
</dbReference>
<dbReference type="GO" id="GO:0008270">
    <property type="term" value="F:zinc ion binding"/>
    <property type="evidence" value="ECO:0007669"/>
    <property type="project" value="InterPro"/>
</dbReference>
<keyword evidence="1" id="KW-0539">Nucleus</keyword>
<sequence>RGAASVRGGVIIRWRVSFRDDTKLLIVVGGRDRLYPVSDPGNPITAWLRKALDDLSGMAPSCAGETQERKPLRRSRFGCRNCKLRKVKCDQGKPLCKRCTSFGVLCNFFSNVPDLQPIAADMGWPSVVRGKAEIQPPLTNAIWTSDTSASYQLNAKCQDFITRYLGRSLITPDDPNMIQVNRKLLELAFAYPYLMHASLAVAFTYDRYLNASSGCRRTPEECYHWSESTVLLNKRLREPIEAKDKDPIWGTAAALALLTFSSPDACTPEQAWPLKSSDSSDLDWLRMSKGKMSLWHIINPLRPDSLFRVMAATYAHMHSPLPERGIDGIPRALAAVCNLEDSSTSEDNPYFHAAHAVSQIRDLPDSEVTTGHTQLFTEIIHGTFKDLIRKRDPAALLLFYLWYQKTSRSIWWIELRARVECSSICLYLRHYHKDNSAVQAFLPGGAFAERWN</sequence>
<dbReference type="Pfam" id="PF00172">
    <property type="entry name" value="Zn_clus"/>
    <property type="match status" value="1"/>
</dbReference>
<protein>
    <submittedName>
        <fullName evidence="3">C6 finger domain protein</fullName>
    </submittedName>
</protein>
<dbReference type="GO" id="GO:0000981">
    <property type="term" value="F:DNA-binding transcription factor activity, RNA polymerase II-specific"/>
    <property type="evidence" value="ECO:0007669"/>
    <property type="project" value="InterPro"/>
</dbReference>
<feature type="non-terminal residue" evidence="3">
    <location>
        <position position="1"/>
    </location>
</feature>
<evidence type="ECO:0000256" key="1">
    <source>
        <dbReference type="ARBA" id="ARBA00023242"/>
    </source>
</evidence>
<dbReference type="InterPro" id="IPR052400">
    <property type="entry name" value="Zn2-C6_fungal_TF"/>
</dbReference>
<accession>A0A162MZ52</accession>
<dbReference type="EMBL" id="LFIW01000652">
    <property type="protein sequence ID" value="KZL85350.1"/>
    <property type="molecule type" value="Genomic_DNA"/>
</dbReference>
<feature type="domain" description="Zn(2)-C6 fungal-type" evidence="2">
    <location>
        <begin position="78"/>
        <end position="108"/>
    </location>
</feature>
<dbReference type="PANTHER" id="PTHR47657:SF11">
    <property type="entry name" value="FINGER DOMAIN PROTEIN, PUTATIVE (AFU_ORTHOLOGUE AFUA_1G01650)-RELATED"/>
    <property type="match status" value="1"/>
</dbReference>
<dbReference type="PANTHER" id="PTHR47657">
    <property type="entry name" value="STEROL REGULATORY ELEMENT-BINDING PROTEIN ECM22"/>
    <property type="match status" value="1"/>
</dbReference>
<dbReference type="Gene3D" id="4.10.240.10">
    <property type="entry name" value="Zn(2)-C6 fungal-type DNA-binding domain"/>
    <property type="match status" value="1"/>
</dbReference>
<evidence type="ECO:0000313" key="3">
    <source>
        <dbReference type="EMBL" id="KZL85350.1"/>
    </source>
</evidence>
<evidence type="ECO:0000313" key="4">
    <source>
        <dbReference type="Proteomes" id="UP000076584"/>
    </source>
</evidence>
<name>A0A162MZ52_COLIC</name>
<keyword evidence="4" id="KW-1185">Reference proteome</keyword>
<comment type="caution">
    <text evidence="3">The sequence shown here is derived from an EMBL/GenBank/DDBJ whole genome shotgun (WGS) entry which is preliminary data.</text>
</comment>
<feature type="non-terminal residue" evidence="3">
    <location>
        <position position="452"/>
    </location>
</feature>
<evidence type="ECO:0000259" key="2">
    <source>
        <dbReference type="PROSITE" id="PS50048"/>
    </source>
</evidence>
<reference evidence="3 4" key="1">
    <citation type="submission" date="2015-06" db="EMBL/GenBank/DDBJ databases">
        <title>Survival trade-offs in plant roots during colonization by closely related pathogenic and mutualistic fungi.</title>
        <authorList>
            <person name="Hacquard S."/>
            <person name="Kracher B."/>
            <person name="Hiruma K."/>
            <person name="Weinman A."/>
            <person name="Muench P."/>
            <person name="Garrido Oter R."/>
            <person name="Ver Loren van Themaat E."/>
            <person name="Dallerey J.-F."/>
            <person name="Damm U."/>
            <person name="Henrissat B."/>
            <person name="Lespinet O."/>
            <person name="Thon M."/>
            <person name="Kemen E."/>
            <person name="McHardy A.C."/>
            <person name="Schulze-Lefert P."/>
            <person name="O'Connell R.J."/>
        </authorList>
    </citation>
    <scope>NUCLEOTIDE SEQUENCE [LARGE SCALE GENOMIC DNA]</scope>
    <source>
        <strain evidence="3 4">MAFF 238704</strain>
    </source>
</reference>
<gene>
    <name evidence="3" type="ORF">CI238_07367</name>
</gene>
<proteinExistence type="predicted"/>
<dbReference type="InterPro" id="IPR036864">
    <property type="entry name" value="Zn2-C6_fun-type_DNA-bd_sf"/>
</dbReference>
<organism evidence="3 4">
    <name type="scientific">Colletotrichum incanum</name>
    <name type="common">Soybean anthracnose fungus</name>
    <dbReference type="NCBI Taxonomy" id="1573173"/>
    <lineage>
        <taxon>Eukaryota</taxon>
        <taxon>Fungi</taxon>
        <taxon>Dikarya</taxon>
        <taxon>Ascomycota</taxon>
        <taxon>Pezizomycotina</taxon>
        <taxon>Sordariomycetes</taxon>
        <taxon>Hypocreomycetidae</taxon>
        <taxon>Glomerellales</taxon>
        <taxon>Glomerellaceae</taxon>
        <taxon>Colletotrichum</taxon>
        <taxon>Colletotrichum spaethianum species complex</taxon>
    </lineage>
</organism>
<dbReference type="PROSITE" id="PS00463">
    <property type="entry name" value="ZN2_CY6_FUNGAL_1"/>
    <property type="match status" value="1"/>
</dbReference>
<dbReference type="SUPFAM" id="SSF57701">
    <property type="entry name" value="Zn2/Cys6 DNA-binding domain"/>
    <property type="match status" value="1"/>
</dbReference>
<dbReference type="AlphaFoldDB" id="A0A162MZ52"/>
<dbReference type="CDD" id="cd00067">
    <property type="entry name" value="GAL4"/>
    <property type="match status" value="1"/>
</dbReference>